<dbReference type="Proteomes" id="UP000233551">
    <property type="component" value="Unassembled WGS sequence"/>
</dbReference>
<evidence type="ECO:0000313" key="2">
    <source>
        <dbReference type="Proteomes" id="UP000233551"/>
    </source>
</evidence>
<gene>
    <name evidence="1" type="ORF">CRG98_019647</name>
</gene>
<comment type="caution">
    <text evidence="1">The sequence shown here is derived from an EMBL/GenBank/DDBJ whole genome shotgun (WGS) entry which is preliminary data.</text>
</comment>
<proteinExistence type="predicted"/>
<dbReference type="EMBL" id="PGOL01001218">
    <property type="protein sequence ID" value="PKI59960.1"/>
    <property type="molecule type" value="Genomic_DNA"/>
</dbReference>
<sequence length="161" mass="17832">MSKQGTSSSGKGTVSELSLDPKRGCLLWSLATSSNRACSQRGASCQHPILAYRLPTRESLIKARVTIHHPAIKGERATGEELGPLEKLKRAVGRTYRQRTPKTAELALRHYSSPSHRSTERCPIWDSKNPSQCQVTNDTFDRISGACHISRDTPIPHGRLF</sequence>
<accession>A0A2I0JVQ2</accession>
<dbReference type="AlphaFoldDB" id="A0A2I0JVQ2"/>
<organism evidence="1 2">
    <name type="scientific">Punica granatum</name>
    <name type="common">Pomegranate</name>
    <dbReference type="NCBI Taxonomy" id="22663"/>
    <lineage>
        <taxon>Eukaryota</taxon>
        <taxon>Viridiplantae</taxon>
        <taxon>Streptophyta</taxon>
        <taxon>Embryophyta</taxon>
        <taxon>Tracheophyta</taxon>
        <taxon>Spermatophyta</taxon>
        <taxon>Magnoliopsida</taxon>
        <taxon>eudicotyledons</taxon>
        <taxon>Gunneridae</taxon>
        <taxon>Pentapetalae</taxon>
        <taxon>rosids</taxon>
        <taxon>malvids</taxon>
        <taxon>Myrtales</taxon>
        <taxon>Lythraceae</taxon>
        <taxon>Punica</taxon>
    </lineage>
</organism>
<evidence type="ECO:0000313" key="1">
    <source>
        <dbReference type="EMBL" id="PKI59960.1"/>
    </source>
</evidence>
<protein>
    <submittedName>
        <fullName evidence="1">Uncharacterized protein</fullName>
    </submittedName>
</protein>
<keyword evidence="2" id="KW-1185">Reference proteome</keyword>
<name>A0A2I0JVQ2_PUNGR</name>
<reference evidence="1 2" key="1">
    <citation type="submission" date="2017-11" db="EMBL/GenBank/DDBJ databases">
        <title>De-novo sequencing of pomegranate (Punica granatum L.) genome.</title>
        <authorList>
            <person name="Akparov Z."/>
            <person name="Amiraslanov A."/>
            <person name="Hajiyeva S."/>
            <person name="Abbasov M."/>
            <person name="Kaur K."/>
            <person name="Hamwieh A."/>
            <person name="Solovyev V."/>
            <person name="Salamov A."/>
            <person name="Braich B."/>
            <person name="Kosarev P."/>
            <person name="Mahmoud A."/>
            <person name="Hajiyev E."/>
            <person name="Babayeva S."/>
            <person name="Izzatullayeva V."/>
            <person name="Mammadov A."/>
            <person name="Mammadov A."/>
            <person name="Sharifova S."/>
            <person name="Ojaghi J."/>
            <person name="Eynullazada K."/>
            <person name="Bayramov B."/>
            <person name="Abdulazimova A."/>
            <person name="Shahmuradov I."/>
        </authorList>
    </citation>
    <scope>NUCLEOTIDE SEQUENCE [LARGE SCALE GENOMIC DNA]</scope>
    <source>
        <strain evidence="2">cv. AG2017</strain>
        <tissue evidence="1">Leaf</tissue>
    </source>
</reference>